<name>A0ABR9CCM0_9HYPH</name>
<dbReference type="Pfam" id="PF08889">
    <property type="entry name" value="WbqC"/>
    <property type="match status" value="1"/>
</dbReference>
<gene>
    <name evidence="1" type="ORF">IG617_10170</name>
</gene>
<accession>A0ABR9CCM0</accession>
<evidence type="ECO:0000313" key="2">
    <source>
        <dbReference type="Proteomes" id="UP000615687"/>
    </source>
</evidence>
<dbReference type="Proteomes" id="UP000615687">
    <property type="component" value="Unassembled WGS sequence"/>
</dbReference>
<sequence length="236" mass="27085">MTYRLGIMQPYFFPYAQQFRHIGQCDHWIIFDTPKFSRKSWVSRNRILNRDTEWGYVAVPVVKGASNDAICEAEILQNDWRNELKDKLRVYEKAAPFFDETMGLIEVCLNEPTRTIADLNTAIIQETCQHLGIETELHRLSELDIRLPETAGPGEWACLISKEVGANIYSNAPGGRDLFDPTYYSENGVELEFYEPIPLEYSTPGFVPVEGLSVIDPLMWMGRIALGEWRRSTVTL</sequence>
<proteinExistence type="predicted"/>
<protein>
    <submittedName>
        <fullName evidence="1">WbqC family protein</fullName>
    </submittedName>
</protein>
<comment type="caution">
    <text evidence="1">The sequence shown here is derived from an EMBL/GenBank/DDBJ whole genome shotgun (WGS) entry which is preliminary data.</text>
</comment>
<evidence type="ECO:0000313" key="1">
    <source>
        <dbReference type="EMBL" id="MBD8876652.1"/>
    </source>
</evidence>
<keyword evidence="2" id="KW-1185">Reference proteome</keyword>
<dbReference type="InterPro" id="IPR014985">
    <property type="entry name" value="WbqC"/>
</dbReference>
<dbReference type="RefSeq" id="WP_192109090.1">
    <property type="nucleotide sequence ID" value="NZ_JACYXJ010000003.1"/>
</dbReference>
<dbReference type="EMBL" id="JACYXJ010000003">
    <property type="protein sequence ID" value="MBD8876652.1"/>
    <property type="molecule type" value="Genomic_DNA"/>
</dbReference>
<reference evidence="1 2" key="1">
    <citation type="submission" date="2020-09" db="EMBL/GenBank/DDBJ databases">
        <title>The genome sequence of type strain Labrenzia polysiphoniae KACC 19711.</title>
        <authorList>
            <person name="Liu Y."/>
        </authorList>
    </citation>
    <scope>NUCLEOTIDE SEQUENCE [LARGE SCALE GENOMIC DNA]</scope>
    <source>
        <strain evidence="1 2">KACC 19711</strain>
    </source>
</reference>
<organism evidence="1 2">
    <name type="scientific">Roseibium polysiphoniae</name>
    <dbReference type="NCBI Taxonomy" id="2571221"/>
    <lineage>
        <taxon>Bacteria</taxon>
        <taxon>Pseudomonadati</taxon>
        <taxon>Pseudomonadota</taxon>
        <taxon>Alphaproteobacteria</taxon>
        <taxon>Hyphomicrobiales</taxon>
        <taxon>Stappiaceae</taxon>
        <taxon>Roseibium</taxon>
    </lineage>
</organism>